<dbReference type="GO" id="GO:0006829">
    <property type="term" value="P:zinc ion transport"/>
    <property type="evidence" value="ECO:0007669"/>
    <property type="project" value="InterPro"/>
</dbReference>
<dbReference type="InterPro" id="IPR045891">
    <property type="entry name" value="ZIP9"/>
</dbReference>
<evidence type="ECO:0000313" key="9">
    <source>
        <dbReference type="EMBL" id="AIF19564.1"/>
    </source>
</evidence>
<evidence type="ECO:0000256" key="5">
    <source>
        <dbReference type="ARBA" id="ARBA00023034"/>
    </source>
</evidence>
<feature type="compositionally biased region" description="Acidic residues" evidence="7">
    <location>
        <begin position="116"/>
        <end position="137"/>
    </location>
</feature>
<dbReference type="Pfam" id="PF02535">
    <property type="entry name" value="Zip"/>
    <property type="match status" value="1"/>
</dbReference>
<organism evidence="9">
    <name type="scientific">uncultured marine group II/III euryarchaeote KM3_87_C01</name>
    <dbReference type="NCBI Taxonomy" id="1456531"/>
    <lineage>
        <taxon>Archaea</taxon>
        <taxon>Methanobacteriati</taxon>
        <taxon>Methanobacteriota</taxon>
        <taxon>environmental samples</taxon>
    </lineage>
</organism>
<evidence type="ECO:0000256" key="1">
    <source>
        <dbReference type="ARBA" id="ARBA00004127"/>
    </source>
</evidence>
<feature type="region of interest" description="Disordered" evidence="7">
    <location>
        <begin position="112"/>
        <end position="138"/>
    </location>
</feature>
<dbReference type="InterPro" id="IPR003689">
    <property type="entry name" value="ZIP"/>
</dbReference>
<sequence>MSTASAPIELAALTLVLALVGGLMPLFSKIKDNPDTLRRITGISSGILLASALLVVVPEGFELAIGGHDEHGHDEHGDDDALAGSVALVILELEHGDIDASEAIEEIEGLLGGHNEDEDSHDEETEDSHDEEADESLSESIEHVIEEVESGEINATAGIEEIEELITSHAHEEGGHGEEEEEGLENLIIGAAILAGFIMMLILEGSGMGHAVHEEHHDHHDEHGHEHVHHSKAPWLLVLGLSLHSAADGLAIGSAAAGSSEAVTALVAMAVLIHKVPAAFSLGVFSMHEREDRKDSIKDVALFALATPVMIMVSFYALEGLDEHFIALAMLFAAGTFLYVATVDTLPDIHNPETGREALKNVAIGVVLMILVLYGADASGMIEHGH</sequence>
<keyword evidence="4 8" id="KW-1133">Transmembrane helix</keyword>
<feature type="transmembrane region" description="Helical" evidence="8">
    <location>
        <begin position="6"/>
        <end position="28"/>
    </location>
</feature>
<feature type="transmembrane region" description="Helical" evidence="8">
    <location>
        <begin position="300"/>
        <end position="318"/>
    </location>
</feature>
<gene>
    <name evidence="9" type="primary">SLC39A9</name>
    <name evidence="9" type="synonym">ZIP9</name>
</gene>
<evidence type="ECO:0000256" key="3">
    <source>
        <dbReference type="ARBA" id="ARBA00022692"/>
    </source>
</evidence>
<feature type="transmembrane region" description="Helical" evidence="8">
    <location>
        <begin position="324"/>
        <end position="346"/>
    </location>
</feature>
<keyword evidence="3 8" id="KW-0812">Transmembrane</keyword>
<name>A0A075HV14_9EURY</name>
<feature type="transmembrane region" description="Helical" evidence="8">
    <location>
        <begin position="263"/>
        <end position="288"/>
    </location>
</feature>
<evidence type="ECO:0000256" key="8">
    <source>
        <dbReference type="SAM" id="Phobius"/>
    </source>
</evidence>
<dbReference type="AlphaFoldDB" id="A0A075HV14"/>
<feature type="transmembrane region" description="Helical" evidence="8">
    <location>
        <begin position="40"/>
        <end position="57"/>
    </location>
</feature>
<keyword evidence="5" id="KW-0333">Golgi apparatus</keyword>
<accession>A0A075HV14</accession>
<dbReference type="GO" id="GO:0016020">
    <property type="term" value="C:membrane"/>
    <property type="evidence" value="ECO:0007669"/>
    <property type="project" value="InterPro"/>
</dbReference>
<keyword evidence="6 8" id="KW-0472">Membrane</keyword>
<evidence type="ECO:0000256" key="4">
    <source>
        <dbReference type="ARBA" id="ARBA00022989"/>
    </source>
</evidence>
<proteinExistence type="predicted"/>
<feature type="transmembrane region" description="Helical" evidence="8">
    <location>
        <begin position="358"/>
        <end position="376"/>
    </location>
</feature>
<comment type="subcellular location">
    <subcellularLocation>
        <location evidence="1">Endomembrane system</location>
        <topology evidence="1">Multi-pass membrane protein</topology>
    </subcellularLocation>
    <subcellularLocation>
        <location evidence="2">Golgi apparatus membrane</location>
    </subcellularLocation>
</comment>
<evidence type="ECO:0000256" key="6">
    <source>
        <dbReference type="ARBA" id="ARBA00023136"/>
    </source>
</evidence>
<dbReference type="EMBL" id="KF901141">
    <property type="protein sequence ID" value="AIF19564.1"/>
    <property type="molecule type" value="Genomic_DNA"/>
</dbReference>
<protein>
    <submittedName>
        <fullName evidence="9">Solute carrier family 39 (Zinc transporter), member 9 (SLC39A9, ZIP9)</fullName>
    </submittedName>
</protein>
<dbReference type="PANTHER" id="PTHR16133:SF0">
    <property type="entry name" value="ZINC_IRON REGULATED TRANSPORTER-RELATED PROTEIN 102B, ISOFORM E"/>
    <property type="match status" value="1"/>
</dbReference>
<evidence type="ECO:0000256" key="7">
    <source>
        <dbReference type="SAM" id="MobiDB-lite"/>
    </source>
</evidence>
<reference evidence="9" key="1">
    <citation type="journal article" date="2014" name="Genome Biol. Evol.">
        <title>Pangenome evidence for extensive interdomain horizontal transfer affecting lineage core and shell genes in uncultured planktonic thaumarchaeota and euryarchaeota.</title>
        <authorList>
            <person name="Deschamps P."/>
            <person name="Zivanovic Y."/>
            <person name="Moreira D."/>
            <person name="Rodriguez-Valera F."/>
            <person name="Lopez-Garcia P."/>
        </authorList>
    </citation>
    <scope>NUCLEOTIDE SEQUENCE</scope>
</reference>
<dbReference type="GO" id="GO:0012505">
    <property type="term" value="C:endomembrane system"/>
    <property type="evidence" value="ECO:0007669"/>
    <property type="project" value="UniProtKB-SubCell"/>
</dbReference>
<evidence type="ECO:0000256" key="2">
    <source>
        <dbReference type="ARBA" id="ARBA00004394"/>
    </source>
</evidence>
<dbReference type="GO" id="GO:0046873">
    <property type="term" value="F:metal ion transmembrane transporter activity"/>
    <property type="evidence" value="ECO:0007669"/>
    <property type="project" value="InterPro"/>
</dbReference>
<dbReference type="PANTHER" id="PTHR16133">
    <property type="entry name" value="SOLUTE CARRIER FAMILY 39 ZINC TRANSPORTER , MEMBER 9-RELATED"/>
    <property type="match status" value="1"/>
</dbReference>